<dbReference type="AlphaFoldDB" id="A0AAW1W3B3"/>
<dbReference type="Pfam" id="PF09739">
    <property type="entry name" value="MCM_bind"/>
    <property type="match status" value="2"/>
</dbReference>
<dbReference type="PANTHER" id="PTHR13489">
    <property type="entry name" value="MINI-CHROMOSOME MAINTENANCE COMPLEX-BINDING PROTEIN"/>
    <property type="match status" value="1"/>
</dbReference>
<dbReference type="GO" id="GO:0005634">
    <property type="term" value="C:nucleus"/>
    <property type="evidence" value="ECO:0007669"/>
    <property type="project" value="UniProtKB-SubCell"/>
</dbReference>
<feature type="region of interest" description="Disordered" evidence="3">
    <location>
        <begin position="130"/>
        <end position="168"/>
    </location>
</feature>
<dbReference type="PANTHER" id="PTHR13489:SF0">
    <property type="entry name" value="MINI-CHROMOSOME MAINTENANCE COMPLEX-BINDING PROTEIN"/>
    <property type="match status" value="1"/>
</dbReference>
<dbReference type="GO" id="GO:0006261">
    <property type="term" value="P:DNA-templated DNA replication"/>
    <property type="evidence" value="ECO:0007669"/>
    <property type="project" value="TreeGrafter"/>
</dbReference>
<gene>
    <name evidence="4" type="ORF">M0R45_037657</name>
</gene>
<feature type="compositionally biased region" description="Basic and acidic residues" evidence="3">
    <location>
        <begin position="135"/>
        <end position="144"/>
    </location>
</feature>
<dbReference type="InterPro" id="IPR019140">
    <property type="entry name" value="MCM_complex-bd"/>
</dbReference>
<dbReference type="EMBL" id="JBEDUW010000007">
    <property type="protein sequence ID" value="KAK9913851.1"/>
    <property type="molecule type" value="Genomic_DNA"/>
</dbReference>
<dbReference type="GO" id="GO:0003682">
    <property type="term" value="F:chromatin binding"/>
    <property type="evidence" value="ECO:0007669"/>
    <property type="project" value="TreeGrafter"/>
</dbReference>
<keyword evidence="5" id="KW-1185">Reference proteome</keyword>
<protein>
    <submittedName>
        <fullName evidence="4">Uncharacterized protein</fullName>
    </submittedName>
</protein>
<comment type="subcellular location">
    <subcellularLocation>
        <location evidence="1">Nucleus</location>
    </subcellularLocation>
</comment>
<evidence type="ECO:0000256" key="2">
    <source>
        <dbReference type="ARBA" id="ARBA00023242"/>
    </source>
</evidence>
<evidence type="ECO:0000256" key="3">
    <source>
        <dbReference type="SAM" id="MobiDB-lite"/>
    </source>
</evidence>
<reference evidence="4 5" key="1">
    <citation type="journal article" date="2023" name="G3 (Bethesda)">
        <title>A chromosome-length genome assembly and annotation of blackberry (Rubus argutus, cv. 'Hillquist').</title>
        <authorList>
            <person name="Bruna T."/>
            <person name="Aryal R."/>
            <person name="Dudchenko O."/>
            <person name="Sargent D.J."/>
            <person name="Mead D."/>
            <person name="Buti M."/>
            <person name="Cavallini A."/>
            <person name="Hytonen T."/>
            <person name="Andres J."/>
            <person name="Pham M."/>
            <person name="Weisz D."/>
            <person name="Mascagni F."/>
            <person name="Usai G."/>
            <person name="Natali L."/>
            <person name="Bassil N."/>
            <person name="Fernandez G.E."/>
            <person name="Lomsadze A."/>
            <person name="Armour M."/>
            <person name="Olukolu B."/>
            <person name="Poorten T."/>
            <person name="Britton C."/>
            <person name="Davik J."/>
            <person name="Ashrafi H."/>
            <person name="Aiden E.L."/>
            <person name="Borodovsky M."/>
            <person name="Worthington M."/>
        </authorList>
    </citation>
    <scope>NUCLEOTIDE SEQUENCE [LARGE SCALE GENOMIC DNA]</scope>
    <source>
        <strain evidence="4">PI 553951</strain>
    </source>
</reference>
<accession>A0AAW1W3B3</accession>
<evidence type="ECO:0000256" key="1">
    <source>
        <dbReference type="ARBA" id="ARBA00004123"/>
    </source>
</evidence>
<feature type="compositionally biased region" description="Polar residues" evidence="3">
    <location>
        <begin position="159"/>
        <end position="168"/>
    </location>
</feature>
<evidence type="ECO:0000313" key="4">
    <source>
        <dbReference type="EMBL" id="KAK9913851.1"/>
    </source>
</evidence>
<proteinExistence type="predicted"/>
<organism evidence="4 5">
    <name type="scientific">Rubus argutus</name>
    <name type="common">Southern blackberry</name>
    <dbReference type="NCBI Taxonomy" id="59490"/>
    <lineage>
        <taxon>Eukaryota</taxon>
        <taxon>Viridiplantae</taxon>
        <taxon>Streptophyta</taxon>
        <taxon>Embryophyta</taxon>
        <taxon>Tracheophyta</taxon>
        <taxon>Spermatophyta</taxon>
        <taxon>Magnoliopsida</taxon>
        <taxon>eudicotyledons</taxon>
        <taxon>Gunneridae</taxon>
        <taxon>Pentapetalae</taxon>
        <taxon>rosids</taxon>
        <taxon>fabids</taxon>
        <taxon>Rosales</taxon>
        <taxon>Rosaceae</taxon>
        <taxon>Rosoideae</taxon>
        <taxon>Rosoideae incertae sedis</taxon>
        <taxon>Rubus</taxon>
    </lineage>
</organism>
<sequence length="287" mass="32495">MRGRLFRIRPGLLHTATIGASLISFRRFLFDDGGLSQVPILNSATIRWIRPNTLVRFRGMLQDMLGNELYVGAYRMAPFGELTSLWMLLNTPIDSSSETRIWERRMLYCIPVPGQNSWTEPPAVVYRSMDSATQHGEKRQRLDVESTDNMDFDKEDGHPSQSQSRELNIEGTSSSLILVPDVSKDSLPCLVKIYDCPESDMKLNELPPNKVPRLHCFTHRKLAVHDFLSSSPTLELKPNLVKEIRDALLRHLTALLGDDGIAAQLCSCIFCPRCTLELALLLWGSFH</sequence>
<keyword evidence="2" id="KW-0539">Nucleus</keyword>
<comment type="caution">
    <text evidence="4">The sequence shown here is derived from an EMBL/GenBank/DDBJ whole genome shotgun (WGS) entry which is preliminary data.</text>
</comment>
<name>A0AAW1W3B3_RUBAR</name>
<evidence type="ECO:0000313" key="5">
    <source>
        <dbReference type="Proteomes" id="UP001457282"/>
    </source>
</evidence>
<dbReference type="Proteomes" id="UP001457282">
    <property type="component" value="Unassembled WGS sequence"/>
</dbReference>